<keyword evidence="2" id="KW-1185">Reference proteome</keyword>
<sequence length="80" mass="8794">MQVNGLGSGYTGISMFPIQRSVPVHSGTSGVSDVQTQVNQAKELMLKTLEFAFYKQQDMNLKLVRIAGQLYQGQNIDTSV</sequence>
<protein>
    <submittedName>
        <fullName evidence="1">Uncharacterized protein</fullName>
    </submittedName>
</protein>
<gene>
    <name evidence="1" type="ORF">SAMN02745226_01833</name>
</gene>
<evidence type="ECO:0000313" key="1">
    <source>
        <dbReference type="EMBL" id="SHN68415.1"/>
    </source>
</evidence>
<dbReference type="AlphaFoldDB" id="A0A1M7TCG5"/>
<dbReference type="EMBL" id="FRDJ01000013">
    <property type="protein sequence ID" value="SHN68415.1"/>
    <property type="molecule type" value="Genomic_DNA"/>
</dbReference>
<organism evidence="1 2">
    <name type="scientific">Fervidobacterium gondwanense DSM 13020</name>
    <dbReference type="NCBI Taxonomy" id="1121883"/>
    <lineage>
        <taxon>Bacteria</taxon>
        <taxon>Thermotogati</taxon>
        <taxon>Thermotogota</taxon>
        <taxon>Thermotogae</taxon>
        <taxon>Thermotogales</taxon>
        <taxon>Fervidobacteriaceae</taxon>
        <taxon>Fervidobacterium</taxon>
    </lineage>
</organism>
<proteinExistence type="predicted"/>
<evidence type="ECO:0000313" key="2">
    <source>
        <dbReference type="Proteomes" id="UP000184207"/>
    </source>
</evidence>
<name>A0A1M7TCG5_FERGO</name>
<accession>A0A1M7TCG5</accession>
<dbReference type="RefSeq" id="WP_072760771.1">
    <property type="nucleotide sequence ID" value="NZ_FRDJ01000013.1"/>
</dbReference>
<reference evidence="2" key="1">
    <citation type="submission" date="2016-12" db="EMBL/GenBank/DDBJ databases">
        <authorList>
            <person name="Varghese N."/>
            <person name="Submissions S."/>
        </authorList>
    </citation>
    <scope>NUCLEOTIDE SEQUENCE [LARGE SCALE GENOMIC DNA]</scope>
    <source>
        <strain evidence="2">DSM 13020</strain>
    </source>
</reference>
<dbReference type="Proteomes" id="UP000184207">
    <property type="component" value="Unassembled WGS sequence"/>
</dbReference>
<dbReference type="STRING" id="1121883.SAMN02745226_01833"/>
<dbReference type="OrthoDB" id="37812at2"/>